<protein>
    <recommendedName>
        <fullName evidence="9 19">3-dehydroquinate synthase</fullName>
        <shortName evidence="19">DHQS</shortName>
        <ecNumber evidence="8 19">4.2.3.4</ecNumber>
    </recommendedName>
</protein>
<dbReference type="EMBL" id="CP029803">
    <property type="protein sequence ID" value="AWT58889.1"/>
    <property type="molecule type" value="Genomic_DNA"/>
</dbReference>
<gene>
    <name evidence="19 22" type="primary">aroB</name>
    <name evidence="22" type="ORF">DF168_00061</name>
</gene>
<keyword evidence="10 19" id="KW-0963">Cytoplasm</keyword>
<keyword evidence="18 19" id="KW-0170">Cobalt</keyword>
<comment type="cofactor">
    <cofactor evidence="19">
        <name>Co(2+)</name>
        <dbReference type="ChEBI" id="CHEBI:48828"/>
    </cofactor>
    <cofactor evidence="19">
        <name>Zn(2+)</name>
        <dbReference type="ChEBI" id="CHEBI:29105"/>
    </cofactor>
    <text evidence="19">Binds 1 divalent metal cation per subunit. Can use either Co(2+) or Zn(2+).</text>
</comment>
<dbReference type="InterPro" id="IPR050071">
    <property type="entry name" value="Dehydroquinate_synthase"/>
</dbReference>
<evidence type="ECO:0000256" key="13">
    <source>
        <dbReference type="ARBA" id="ARBA00022741"/>
    </source>
</evidence>
<dbReference type="Pfam" id="PF24621">
    <property type="entry name" value="DHQS_C"/>
    <property type="match status" value="1"/>
</dbReference>
<evidence type="ECO:0000256" key="1">
    <source>
        <dbReference type="ARBA" id="ARBA00001393"/>
    </source>
</evidence>
<evidence type="ECO:0000256" key="15">
    <source>
        <dbReference type="ARBA" id="ARBA00023027"/>
    </source>
</evidence>
<evidence type="ECO:0000313" key="23">
    <source>
        <dbReference type="Proteomes" id="UP000247465"/>
    </source>
</evidence>
<feature type="domain" description="3-dehydroquinate synthase C-terminal" evidence="21">
    <location>
        <begin position="180"/>
        <end position="326"/>
    </location>
</feature>
<dbReference type="Pfam" id="PF01761">
    <property type="entry name" value="DHQ_synthase"/>
    <property type="match status" value="1"/>
</dbReference>
<keyword evidence="12 19" id="KW-0479">Metal-binding</keyword>
<dbReference type="GO" id="GO:0000166">
    <property type="term" value="F:nucleotide binding"/>
    <property type="evidence" value="ECO:0007669"/>
    <property type="project" value="UniProtKB-KW"/>
</dbReference>
<dbReference type="NCBIfam" id="TIGR01357">
    <property type="entry name" value="aroB"/>
    <property type="match status" value="1"/>
</dbReference>
<evidence type="ECO:0000256" key="8">
    <source>
        <dbReference type="ARBA" id="ARBA00013031"/>
    </source>
</evidence>
<dbReference type="Gene3D" id="3.40.50.1970">
    <property type="match status" value="1"/>
</dbReference>
<feature type="binding site" evidence="19">
    <location>
        <position position="150"/>
    </location>
    <ligand>
        <name>NAD(+)</name>
        <dbReference type="ChEBI" id="CHEBI:57540"/>
    </ligand>
</feature>
<feature type="binding site" evidence="19">
    <location>
        <position position="265"/>
    </location>
    <ligand>
        <name>Zn(2+)</name>
        <dbReference type="ChEBI" id="CHEBI:29105"/>
    </ligand>
</feature>
<evidence type="ECO:0000256" key="17">
    <source>
        <dbReference type="ARBA" id="ARBA00023239"/>
    </source>
</evidence>
<name>A0A2Z4AAR3_9BACT</name>
<dbReference type="HAMAP" id="MF_00110">
    <property type="entry name" value="DHQ_synthase"/>
    <property type="match status" value="1"/>
</dbReference>
<evidence type="ECO:0000256" key="14">
    <source>
        <dbReference type="ARBA" id="ARBA00022833"/>
    </source>
</evidence>
<keyword evidence="15 19" id="KW-0520">NAD</keyword>
<dbReference type="GO" id="GO:0003856">
    <property type="term" value="F:3-dehydroquinate synthase activity"/>
    <property type="evidence" value="ECO:0007669"/>
    <property type="project" value="UniProtKB-UniRule"/>
</dbReference>
<evidence type="ECO:0000313" key="22">
    <source>
        <dbReference type="EMBL" id="AWT58889.1"/>
    </source>
</evidence>
<dbReference type="InterPro" id="IPR016037">
    <property type="entry name" value="DHQ_synth_AroB"/>
</dbReference>
<dbReference type="EC" id="4.2.3.4" evidence="8 19"/>
<dbReference type="PANTHER" id="PTHR43622:SF7">
    <property type="entry name" value="3-DEHYDROQUINATE SYNTHASE, CHLOROPLASTIC"/>
    <property type="match status" value="1"/>
</dbReference>
<dbReference type="GO" id="GO:0046872">
    <property type="term" value="F:metal ion binding"/>
    <property type="evidence" value="ECO:0007669"/>
    <property type="project" value="UniProtKB-KW"/>
</dbReference>
<evidence type="ECO:0000256" key="7">
    <source>
        <dbReference type="ARBA" id="ARBA00005412"/>
    </source>
</evidence>
<evidence type="ECO:0000256" key="19">
    <source>
        <dbReference type="HAMAP-Rule" id="MF_00110"/>
    </source>
</evidence>
<dbReference type="CDD" id="cd08195">
    <property type="entry name" value="DHQS"/>
    <property type="match status" value="1"/>
</dbReference>
<reference evidence="22 23" key="1">
    <citation type="submission" date="2018-06" db="EMBL/GenBank/DDBJ databases">
        <title>Draft Genome Sequence of a Novel Marine Bacterium Related to the Verrucomicrobia.</title>
        <authorList>
            <person name="Vosseberg J."/>
            <person name="Martijn J."/>
            <person name="Ettema T.J.G."/>
        </authorList>
    </citation>
    <scope>NUCLEOTIDE SEQUENCE [LARGE SCALE GENOMIC DNA]</scope>
    <source>
        <strain evidence="22">TARA_B100001123</strain>
    </source>
</reference>
<feature type="binding site" evidence="19">
    <location>
        <begin position="128"/>
        <end position="129"/>
    </location>
    <ligand>
        <name>NAD(+)</name>
        <dbReference type="ChEBI" id="CHEBI:57540"/>
    </ligand>
</feature>
<evidence type="ECO:0000256" key="16">
    <source>
        <dbReference type="ARBA" id="ARBA00023141"/>
    </source>
</evidence>
<feature type="binding site" evidence="19">
    <location>
        <position position="248"/>
    </location>
    <ligand>
        <name>Zn(2+)</name>
        <dbReference type="ChEBI" id="CHEBI:29105"/>
    </ligand>
</feature>
<comment type="similarity">
    <text evidence="7 19">Belongs to the sugar phosphate cyclases superfamily. Dehydroquinate synthase family.</text>
</comment>
<keyword evidence="17 19" id="KW-0456">Lyase</keyword>
<comment type="pathway">
    <text evidence="6 19">Metabolic intermediate biosynthesis; chorismate biosynthesis; chorismate from D-erythrose 4-phosphate and phosphoenolpyruvate: step 2/7.</text>
</comment>
<keyword evidence="11 19" id="KW-0028">Amino-acid biosynthesis</keyword>
<sequence length="364" mass="39924">MKDNLSVDLGPRSYSIQFGYELNHRLRAKIGQLTLEDRRGVLLVDSLVAEKQYEYIRSAFGNLPTFVIPNGEGNKNFETLRRVIDYLAESQVDRAGFLFAFGGGVTGDLGGFAAASFLRGIDYYQVPTTLLAMVDSSVGGKTGVNIRAGKNLAGAFHQPRGVFIDTGLLETLPLNEFSSGMAEVIKTALLADEEFYRVLFKTQRLSPDNGELLSDIVKRCCRIKASVVIGDEKELAVQGGRALLNLGHTFGHAIEVATNYSCYLHGEAVSVGLGLAARLSEELGLIETAEVESIIELLARYDLPTKMLEPISKDRLIEAMTRDKKVKKGKLRFVVLNRIGRAELRDDIPEVLIRKLLADAGATI</sequence>
<proteinExistence type="inferred from homology"/>
<feature type="domain" description="3-dehydroquinate synthase N-terminal" evidence="20">
    <location>
        <begin position="66"/>
        <end position="178"/>
    </location>
</feature>
<dbReference type="InterPro" id="IPR030963">
    <property type="entry name" value="DHQ_synth_fam"/>
</dbReference>
<comment type="cofactor">
    <cofactor evidence="3">
        <name>Zn(2+)</name>
        <dbReference type="ChEBI" id="CHEBI:29105"/>
    </cofactor>
</comment>
<dbReference type="KEGG" id="mtar:DF168_00061"/>
<dbReference type="PIRSF" id="PIRSF001455">
    <property type="entry name" value="DHQ_synth"/>
    <property type="match status" value="1"/>
</dbReference>
<dbReference type="UniPathway" id="UPA00053">
    <property type="reaction ID" value="UER00085"/>
</dbReference>
<dbReference type="GO" id="GO:0009423">
    <property type="term" value="P:chorismate biosynthetic process"/>
    <property type="evidence" value="ECO:0007669"/>
    <property type="project" value="UniProtKB-UniRule"/>
</dbReference>
<evidence type="ECO:0000256" key="6">
    <source>
        <dbReference type="ARBA" id="ARBA00004661"/>
    </source>
</evidence>
<evidence type="ECO:0000256" key="9">
    <source>
        <dbReference type="ARBA" id="ARBA00017684"/>
    </source>
</evidence>
<feature type="binding site" evidence="19">
    <location>
        <position position="141"/>
    </location>
    <ligand>
        <name>NAD(+)</name>
        <dbReference type="ChEBI" id="CHEBI:57540"/>
    </ligand>
</feature>
<dbReference type="PANTHER" id="PTHR43622">
    <property type="entry name" value="3-DEHYDROQUINATE SYNTHASE"/>
    <property type="match status" value="1"/>
</dbReference>
<dbReference type="InterPro" id="IPR030960">
    <property type="entry name" value="DHQS/DOIS_N"/>
</dbReference>
<keyword evidence="14 19" id="KW-0862">Zinc</keyword>
<dbReference type="SUPFAM" id="SSF56796">
    <property type="entry name" value="Dehydroquinate synthase-like"/>
    <property type="match status" value="1"/>
</dbReference>
<keyword evidence="16 19" id="KW-0057">Aromatic amino acid biosynthesis</keyword>
<evidence type="ECO:0000259" key="21">
    <source>
        <dbReference type="Pfam" id="PF24621"/>
    </source>
</evidence>
<evidence type="ECO:0000256" key="11">
    <source>
        <dbReference type="ARBA" id="ARBA00022605"/>
    </source>
</evidence>
<evidence type="ECO:0000256" key="12">
    <source>
        <dbReference type="ARBA" id="ARBA00022723"/>
    </source>
</evidence>
<evidence type="ECO:0000256" key="10">
    <source>
        <dbReference type="ARBA" id="ARBA00022490"/>
    </source>
</evidence>
<dbReference type="GO" id="GO:0005737">
    <property type="term" value="C:cytoplasm"/>
    <property type="evidence" value="ECO:0007669"/>
    <property type="project" value="UniProtKB-SubCell"/>
</dbReference>
<dbReference type="GO" id="GO:0009073">
    <property type="term" value="P:aromatic amino acid family biosynthetic process"/>
    <property type="evidence" value="ECO:0007669"/>
    <property type="project" value="UniProtKB-KW"/>
</dbReference>
<accession>A0A2Z4AAR3</accession>
<comment type="function">
    <text evidence="4 19">Catalyzes the conversion of 3-deoxy-D-arabino-heptulosonate 7-phosphate (DAHP) to dehydroquinate (DHQ).</text>
</comment>
<comment type="cofactor">
    <cofactor evidence="2 19">
        <name>NAD(+)</name>
        <dbReference type="ChEBI" id="CHEBI:57540"/>
    </cofactor>
</comment>
<organism evidence="22 23">
    <name type="scientific">Candidatus Moanibacter tarae</name>
    <dbReference type="NCBI Taxonomy" id="2200854"/>
    <lineage>
        <taxon>Bacteria</taxon>
        <taxon>Pseudomonadati</taxon>
        <taxon>Verrucomicrobiota</taxon>
        <taxon>Opitutia</taxon>
        <taxon>Puniceicoccales</taxon>
        <taxon>Puniceicoccales incertae sedis</taxon>
        <taxon>Candidatus Moanibacter</taxon>
    </lineage>
</organism>
<keyword evidence="13 19" id="KW-0547">Nucleotide-binding</keyword>
<dbReference type="FunFam" id="3.40.50.1970:FF:000007">
    <property type="entry name" value="Pentafunctional AROM polypeptide"/>
    <property type="match status" value="1"/>
</dbReference>
<evidence type="ECO:0000256" key="5">
    <source>
        <dbReference type="ARBA" id="ARBA00004496"/>
    </source>
</evidence>
<feature type="binding site" evidence="19">
    <location>
        <begin position="104"/>
        <end position="108"/>
    </location>
    <ligand>
        <name>NAD(+)</name>
        <dbReference type="ChEBI" id="CHEBI:57540"/>
    </ligand>
</feature>
<evidence type="ECO:0000256" key="18">
    <source>
        <dbReference type="ARBA" id="ARBA00023285"/>
    </source>
</evidence>
<evidence type="ECO:0000256" key="2">
    <source>
        <dbReference type="ARBA" id="ARBA00001911"/>
    </source>
</evidence>
<comment type="catalytic activity">
    <reaction evidence="1 19">
        <text>7-phospho-2-dehydro-3-deoxy-D-arabino-heptonate = 3-dehydroquinate + phosphate</text>
        <dbReference type="Rhea" id="RHEA:21968"/>
        <dbReference type="ChEBI" id="CHEBI:32364"/>
        <dbReference type="ChEBI" id="CHEBI:43474"/>
        <dbReference type="ChEBI" id="CHEBI:58394"/>
        <dbReference type="EC" id="4.2.3.4"/>
    </reaction>
</comment>
<dbReference type="Proteomes" id="UP000247465">
    <property type="component" value="Chromosome"/>
</dbReference>
<dbReference type="InterPro" id="IPR056179">
    <property type="entry name" value="DHQS_C"/>
</dbReference>
<dbReference type="GO" id="GO:0008652">
    <property type="term" value="P:amino acid biosynthetic process"/>
    <property type="evidence" value="ECO:0007669"/>
    <property type="project" value="UniProtKB-KW"/>
</dbReference>
<comment type="subcellular location">
    <subcellularLocation>
        <location evidence="5 19">Cytoplasm</location>
    </subcellularLocation>
</comment>
<comment type="caution">
    <text evidence="19">Lacks conserved residue(s) required for the propagation of feature annotation.</text>
</comment>
<dbReference type="Gene3D" id="1.20.1090.10">
    <property type="entry name" value="Dehydroquinate synthase-like - alpha domain"/>
    <property type="match status" value="1"/>
</dbReference>
<dbReference type="AlphaFoldDB" id="A0A2Z4AAR3"/>
<evidence type="ECO:0000256" key="3">
    <source>
        <dbReference type="ARBA" id="ARBA00001947"/>
    </source>
</evidence>
<evidence type="ECO:0000259" key="20">
    <source>
        <dbReference type="Pfam" id="PF01761"/>
    </source>
</evidence>
<evidence type="ECO:0000256" key="4">
    <source>
        <dbReference type="ARBA" id="ARBA00003485"/>
    </source>
</evidence>
<feature type="binding site" evidence="19">
    <location>
        <position position="183"/>
    </location>
    <ligand>
        <name>Zn(2+)</name>
        <dbReference type="ChEBI" id="CHEBI:29105"/>
    </ligand>
</feature>